<organism evidence="2 3">
    <name type="scientific">Methanococcus maripaludis (strain C5 / ATCC BAA-1333)</name>
    <dbReference type="NCBI Taxonomy" id="402880"/>
    <lineage>
        <taxon>Archaea</taxon>
        <taxon>Methanobacteriati</taxon>
        <taxon>Methanobacteriota</taxon>
        <taxon>Methanomada group</taxon>
        <taxon>Methanococci</taxon>
        <taxon>Methanococcales</taxon>
        <taxon>Methanococcaceae</taxon>
        <taxon>Methanococcus</taxon>
    </lineage>
</organism>
<dbReference type="KEGG" id="mmq:MmarC5_1503"/>
<protein>
    <submittedName>
        <fullName evidence="2">Uncharacterized protein</fullName>
    </submittedName>
</protein>
<dbReference type="EMBL" id="CP000609">
    <property type="protein sequence ID" value="ABO35800.1"/>
    <property type="molecule type" value="Genomic_DNA"/>
</dbReference>
<evidence type="ECO:0000256" key="1">
    <source>
        <dbReference type="SAM" id="Phobius"/>
    </source>
</evidence>
<dbReference type="STRING" id="402880.MmarC5_1503"/>
<dbReference type="AlphaFoldDB" id="A4G016"/>
<name>A4G016_METM5</name>
<dbReference type="eggNOG" id="arCOG06592">
    <property type="taxonomic scope" value="Archaea"/>
</dbReference>
<dbReference type="RefSeq" id="WP_011869249.1">
    <property type="nucleotide sequence ID" value="NC_009135.1"/>
</dbReference>
<keyword evidence="1" id="KW-0812">Transmembrane</keyword>
<reference evidence="2 3" key="1">
    <citation type="submission" date="2007-03" db="EMBL/GenBank/DDBJ databases">
        <title>Complete sequence of chromosome of Methanococcus maripaludis C5.</title>
        <authorList>
            <consortium name="US DOE Joint Genome Institute"/>
            <person name="Copeland A."/>
            <person name="Lucas S."/>
            <person name="Lapidus A."/>
            <person name="Barry K."/>
            <person name="Glavina del Rio T."/>
            <person name="Dalin E."/>
            <person name="Tice H."/>
            <person name="Pitluck S."/>
            <person name="Chertkov O."/>
            <person name="Brettin T."/>
            <person name="Bruce D."/>
            <person name="Han C."/>
            <person name="Detter J.C."/>
            <person name="Schmutz J."/>
            <person name="Larimer F."/>
            <person name="Land M."/>
            <person name="Hauser L."/>
            <person name="Kyrpides N."/>
            <person name="Mikhailova N."/>
            <person name="Sieprawska-Lupa M."/>
            <person name="Whitman W.B."/>
            <person name="Richardson P."/>
        </authorList>
    </citation>
    <scope>NUCLEOTIDE SEQUENCE [LARGE SCALE GENOMIC DNA]</scope>
    <source>
        <strain evidence="3">C5 / ATCC BAA-1333</strain>
    </source>
</reference>
<keyword evidence="1" id="KW-0472">Membrane</keyword>
<evidence type="ECO:0000313" key="2">
    <source>
        <dbReference type="EMBL" id="ABO35800.1"/>
    </source>
</evidence>
<feature type="transmembrane region" description="Helical" evidence="1">
    <location>
        <begin position="16"/>
        <end position="45"/>
    </location>
</feature>
<dbReference type="Proteomes" id="UP000000253">
    <property type="component" value="Chromosome"/>
</dbReference>
<keyword evidence="1" id="KW-1133">Transmembrane helix</keyword>
<feature type="transmembrane region" description="Helical" evidence="1">
    <location>
        <begin position="74"/>
        <end position="91"/>
    </location>
</feature>
<sequence length="95" mass="10419">MNIAEIFGVISNVYNLVFSCVFGLCGIYYPLFVSGIISMSVFFVFRSTNKSIIALIVSAIVILLIPITPYEAKLVAIVLAAVSSVFFIVLFRKVC</sequence>
<accession>A4G016</accession>
<gene>
    <name evidence="2" type="ordered locus">MmarC5_1503</name>
</gene>
<dbReference type="GeneID" id="4927825"/>
<feature type="transmembrane region" description="Helical" evidence="1">
    <location>
        <begin position="52"/>
        <end position="68"/>
    </location>
</feature>
<proteinExistence type="predicted"/>
<evidence type="ECO:0000313" key="3">
    <source>
        <dbReference type="Proteomes" id="UP000000253"/>
    </source>
</evidence>
<dbReference type="HOGENOM" id="CLU_2379430_0_0_2"/>